<dbReference type="Gene3D" id="3.40.980.10">
    <property type="entry name" value="MoaB/Mog-like domain"/>
    <property type="match status" value="1"/>
</dbReference>
<proteinExistence type="inferred from homology"/>
<dbReference type="InterPro" id="IPR036425">
    <property type="entry name" value="MoaB/Mog-like_dom_sf"/>
</dbReference>
<sequence length="96" mass="10723">MSSKNTVGTIVISDEILKGQTQDTNSHFLFLRLYKLGVKVGKISTISYDIDEIASEVNDLSQRFQYVITSGGIRPTHDDITLEGIAKAFNKKLILY</sequence>
<reference evidence="3" key="1">
    <citation type="submission" date="2023-07" db="EMBL/GenBank/DDBJ databases">
        <title>Chromosome-level genome assembly of Artemia franciscana.</title>
        <authorList>
            <person name="Jo E."/>
        </authorList>
    </citation>
    <scope>NUCLEOTIDE SEQUENCE</scope>
    <source>
        <tissue evidence="3">Whole body</tissue>
    </source>
</reference>
<dbReference type="Pfam" id="PF00994">
    <property type="entry name" value="MoCF_biosynth"/>
    <property type="match status" value="1"/>
</dbReference>
<comment type="similarity">
    <text evidence="1">In the N-terminal section; belongs to the MoaB/Mog family.</text>
</comment>
<dbReference type="InterPro" id="IPR001453">
    <property type="entry name" value="MoaB/Mog_dom"/>
</dbReference>
<evidence type="ECO:0000313" key="4">
    <source>
        <dbReference type="Proteomes" id="UP001187531"/>
    </source>
</evidence>
<keyword evidence="4" id="KW-1185">Reference proteome</keyword>
<gene>
    <name evidence="3" type="ORF">QYM36_010263</name>
</gene>
<protein>
    <recommendedName>
        <fullName evidence="2">MoaB/Mog domain-containing protein</fullName>
    </recommendedName>
</protein>
<dbReference type="EMBL" id="JAVRJZ010000012">
    <property type="protein sequence ID" value="KAK2715628.1"/>
    <property type="molecule type" value="Genomic_DNA"/>
</dbReference>
<accession>A0AA88HR95</accession>
<dbReference type="SUPFAM" id="SSF53218">
    <property type="entry name" value="Molybdenum cofactor biosynthesis proteins"/>
    <property type="match status" value="1"/>
</dbReference>
<name>A0AA88HR95_ARTSF</name>
<dbReference type="AlphaFoldDB" id="A0AA88HR95"/>
<dbReference type="Proteomes" id="UP001187531">
    <property type="component" value="Unassembled WGS sequence"/>
</dbReference>
<dbReference type="InterPro" id="IPR050101">
    <property type="entry name" value="CinA"/>
</dbReference>
<dbReference type="PANTHER" id="PTHR13939:SF0">
    <property type="entry name" value="NMN AMIDOHYDROLASE-LIKE PROTEIN YFAY"/>
    <property type="match status" value="1"/>
</dbReference>
<dbReference type="PANTHER" id="PTHR13939">
    <property type="entry name" value="NICOTINAMIDE-NUCLEOTIDE AMIDOHYDROLASE PNCC"/>
    <property type="match status" value="1"/>
</dbReference>
<comment type="caution">
    <text evidence="3">The sequence shown here is derived from an EMBL/GenBank/DDBJ whole genome shotgun (WGS) entry which is preliminary data.</text>
</comment>
<evidence type="ECO:0000259" key="2">
    <source>
        <dbReference type="Pfam" id="PF00994"/>
    </source>
</evidence>
<evidence type="ECO:0000256" key="1">
    <source>
        <dbReference type="ARBA" id="ARBA00007589"/>
    </source>
</evidence>
<organism evidence="3 4">
    <name type="scientific">Artemia franciscana</name>
    <name type="common">Brine shrimp</name>
    <name type="synonym">Artemia sanfranciscana</name>
    <dbReference type="NCBI Taxonomy" id="6661"/>
    <lineage>
        <taxon>Eukaryota</taxon>
        <taxon>Metazoa</taxon>
        <taxon>Ecdysozoa</taxon>
        <taxon>Arthropoda</taxon>
        <taxon>Crustacea</taxon>
        <taxon>Branchiopoda</taxon>
        <taxon>Anostraca</taxon>
        <taxon>Artemiidae</taxon>
        <taxon>Artemia</taxon>
    </lineage>
</organism>
<evidence type="ECO:0000313" key="3">
    <source>
        <dbReference type="EMBL" id="KAK2715628.1"/>
    </source>
</evidence>
<feature type="domain" description="MoaB/Mog" evidence="2">
    <location>
        <begin position="9"/>
        <end position="93"/>
    </location>
</feature>